<dbReference type="Gene3D" id="1.20.1250.20">
    <property type="entry name" value="MFS general substrate transporter like domains"/>
    <property type="match status" value="1"/>
</dbReference>
<dbReference type="FunFam" id="1.20.1250.20:FF:000026">
    <property type="entry name" value="MFS quinate transporter QutD"/>
    <property type="match status" value="1"/>
</dbReference>
<dbReference type="Proteomes" id="UP000654370">
    <property type="component" value="Unassembled WGS sequence"/>
</dbReference>
<comment type="subcellular location">
    <subcellularLocation>
        <location evidence="1">Membrane</location>
        <topology evidence="1">Multi-pass membrane protein</topology>
    </subcellularLocation>
</comment>
<keyword evidence="11" id="KW-1185">Reference proteome</keyword>
<feature type="transmembrane region" description="Helical" evidence="8">
    <location>
        <begin position="137"/>
        <end position="155"/>
    </location>
</feature>
<dbReference type="PROSITE" id="PS51257">
    <property type="entry name" value="PROKAR_LIPOPROTEIN"/>
    <property type="match status" value="1"/>
</dbReference>
<reference evidence="10" key="1">
    <citation type="submission" date="2020-12" db="EMBL/GenBank/DDBJ databases">
        <title>Metabolic potential, ecology and presence of endohyphal bacteria is reflected in genomic diversity of Mucoromycotina.</title>
        <authorList>
            <person name="Muszewska A."/>
            <person name="Okrasinska A."/>
            <person name="Steczkiewicz K."/>
            <person name="Drgas O."/>
            <person name="Orlowska M."/>
            <person name="Perlinska-Lenart U."/>
            <person name="Aleksandrzak-Piekarczyk T."/>
            <person name="Szatraj K."/>
            <person name="Zielenkiewicz U."/>
            <person name="Pilsyk S."/>
            <person name="Malc E."/>
            <person name="Mieczkowski P."/>
            <person name="Kruszewska J.S."/>
            <person name="Biernat P."/>
            <person name="Pawlowska J."/>
        </authorList>
    </citation>
    <scope>NUCLEOTIDE SEQUENCE</scope>
    <source>
        <strain evidence="10">WA0000067209</strain>
    </source>
</reference>
<dbReference type="PROSITE" id="PS50850">
    <property type="entry name" value="MFS"/>
    <property type="match status" value="1"/>
</dbReference>
<dbReference type="InterPro" id="IPR050360">
    <property type="entry name" value="MFS_Sugar_Transporters"/>
</dbReference>
<dbReference type="PROSITE" id="PS00217">
    <property type="entry name" value="SUGAR_TRANSPORT_2"/>
    <property type="match status" value="1"/>
</dbReference>
<dbReference type="InterPro" id="IPR003663">
    <property type="entry name" value="Sugar/inositol_transpt"/>
</dbReference>
<feature type="transmembrane region" description="Helical" evidence="8">
    <location>
        <begin position="175"/>
        <end position="197"/>
    </location>
</feature>
<keyword evidence="6 8" id="KW-0472">Membrane</keyword>
<evidence type="ECO:0000256" key="4">
    <source>
        <dbReference type="ARBA" id="ARBA00022692"/>
    </source>
</evidence>
<name>A0A8H7U7Z9_MORIS</name>
<dbReference type="NCBIfam" id="TIGR00879">
    <property type="entry name" value="SP"/>
    <property type="match status" value="1"/>
</dbReference>
<comment type="caution">
    <text evidence="10">The sequence shown here is derived from an EMBL/GenBank/DDBJ whole genome shotgun (WGS) entry which is preliminary data.</text>
</comment>
<feature type="transmembrane region" description="Helical" evidence="8">
    <location>
        <begin position="333"/>
        <end position="357"/>
    </location>
</feature>
<evidence type="ECO:0000256" key="5">
    <source>
        <dbReference type="ARBA" id="ARBA00022989"/>
    </source>
</evidence>
<dbReference type="PANTHER" id="PTHR48022">
    <property type="entry name" value="PLASTIDIC GLUCOSE TRANSPORTER 4"/>
    <property type="match status" value="1"/>
</dbReference>
<feature type="transmembrane region" description="Helical" evidence="8">
    <location>
        <begin position="307"/>
        <end position="324"/>
    </location>
</feature>
<gene>
    <name evidence="10" type="ORF">INT43_002929</name>
</gene>
<evidence type="ECO:0000256" key="2">
    <source>
        <dbReference type="ARBA" id="ARBA00010992"/>
    </source>
</evidence>
<feature type="transmembrane region" description="Helical" evidence="8">
    <location>
        <begin position="7"/>
        <end position="27"/>
    </location>
</feature>
<dbReference type="InterPro" id="IPR020846">
    <property type="entry name" value="MFS_dom"/>
</dbReference>
<feature type="transmembrane region" description="Helical" evidence="8">
    <location>
        <begin position="266"/>
        <end position="287"/>
    </location>
</feature>
<feature type="transmembrane region" description="Helical" evidence="8">
    <location>
        <begin position="81"/>
        <end position="102"/>
    </location>
</feature>
<dbReference type="CDD" id="cd17356">
    <property type="entry name" value="MFS_HXT"/>
    <property type="match status" value="1"/>
</dbReference>
<evidence type="ECO:0000256" key="8">
    <source>
        <dbReference type="SAM" id="Phobius"/>
    </source>
</evidence>
<evidence type="ECO:0000256" key="3">
    <source>
        <dbReference type="ARBA" id="ARBA00022448"/>
    </source>
</evidence>
<dbReference type="InterPro" id="IPR036259">
    <property type="entry name" value="MFS_trans_sf"/>
</dbReference>
<evidence type="ECO:0000313" key="11">
    <source>
        <dbReference type="Proteomes" id="UP000654370"/>
    </source>
</evidence>
<keyword evidence="5 8" id="KW-1133">Transmembrane helix</keyword>
<evidence type="ECO:0000313" key="10">
    <source>
        <dbReference type="EMBL" id="KAG2171307.1"/>
    </source>
</evidence>
<dbReference type="AlphaFoldDB" id="A0A8H7U7Z9"/>
<dbReference type="Pfam" id="PF00083">
    <property type="entry name" value="Sugar_tr"/>
    <property type="match status" value="1"/>
</dbReference>
<accession>A0A8H7U7Z9</accession>
<feature type="transmembrane region" description="Helical" evidence="8">
    <location>
        <begin position="377"/>
        <end position="396"/>
    </location>
</feature>
<dbReference type="InterPro" id="IPR005829">
    <property type="entry name" value="Sugar_transporter_CS"/>
</dbReference>
<keyword evidence="3 7" id="KW-0813">Transport</keyword>
<feature type="transmembrane region" description="Helical" evidence="8">
    <location>
        <begin position="47"/>
        <end position="69"/>
    </location>
</feature>
<dbReference type="OrthoDB" id="4142200at2759"/>
<dbReference type="PRINTS" id="PR00171">
    <property type="entry name" value="SUGRTRNSPORT"/>
</dbReference>
<organism evidence="10 11">
    <name type="scientific">Mortierella isabellina</name>
    <name type="common">Filamentous fungus</name>
    <name type="synonym">Umbelopsis isabellina</name>
    <dbReference type="NCBI Taxonomy" id="91625"/>
    <lineage>
        <taxon>Eukaryota</taxon>
        <taxon>Fungi</taxon>
        <taxon>Fungi incertae sedis</taxon>
        <taxon>Mucoromycota</taxon>
        <taxon>Mucoromycotina</taxon>
        <taxon>Umbelopsidomycetes</taxon>
        <taxon>Umbelopsidales</taxon>
        <taxon>Umbelopsidaceae</taxon>
        <taxon>Umbelopsis</taxon>
    </lineage>
</organism>
<feature type="transmembrane region" description="Helical" evidence="8">
    <location>
        <begin position="108"/>
        <end position="125"/>
    </location>
</feature>
<dbReference type="SUPFAM" id="SSF103473">
    <property type="entry name" value="MFS general substrate transporter"/>
    <property type="match status" value="1"/>
</dbReference>
<dbReference type="PANTHER" id="PTHR48022:SF35">
    <property type="entry name" value="MAJOR FACILITATOR SUPERFAMILY (MFS) PROFILE DOMAIN-CONTAINING PROTEIN"/>
    <property type="match status" value="1"/>
</dbReference>
<proteinExistence type="inferred from homology"/>
<protein>
    <recommendedName>
        <fullName evidence="9">Major facilitator superfamily (MFS) profile domain-containing protein</fullName>
    </recommendedName>
</protein>
<feature type="transmembrane region" description="Helical" evidence="8">
    <location>
        <begin position="447"/>
        <end position="465"/>
    </location>
</feature>
<dbReference type="PROSITE" id="PS00216">
    <property type="entry name" value="SUGAR_TRANSPORT_1"/>
    <property type="match status" value="2"/>
</dbReference>
<dbReference type="GO" id="GO:0005351">
    <property type="term" value="F:carbohydrate:proton symporter activity"/>
    <property type="evidence" value="ECO:0007669"/>
    <property type="project" value="TreeGrafter"/>
</dbReference>
<evidence type="ECO:0000256" key="6">
    <source>
        <dbReference type="ARBA" id="ARBA00023136"/>
    </source>
</evidence>
<evidence type="ECO:0000256" key="1">
    <source>
        <dbReference type="ARBA" id="ARBA00004141"/>
    </source>
</evidence>
<evidence type="ECO:0000256" key="7">
    <source>
        <dbReference type="RuleBase" id="RU003346"/>
    </source>
</evidence>
<dbReference type="InterPro" id="IPR005828">
    <property type="entry name" value="MFS_sugar_transport-like"/>
</dbReference>
<dbReference type="GO" id="GO:0016020">
    <property type="term" value="C:membrane"/>
    <property type="evidence" value="ECO:0007669"/>
    <property type="project" value="UniProtKB-SubCell"/>
</dbReference>
<keyword evidence="4 8" id="KW-0812">Transmembrane</keyword>
<evidence type="ECO:0000259" key="9">
    <source>
        <dbReference type="PROSITE" id="PS50850"/>
    </source>
</evidence>
<feature type="domain" description="Major facilitator superfamily (MFS) profile" evidence="9">
    <location>
        <begin position="10"/>
        <end position="469"/>
    </location>
</feature>
<dbReference type="EMBL" id="JAEPQZ010000022">
    <property type="protein sequence ID" value="KAG2171307.1"/>
    <property type="molecule type" value="Genomic_DNA"/>
</dbReference>
<sequence length="516" mass="56251">MFKVTNVYVIGMFATVGGLLFGCDISSMSGLVSNPVYIGYFNVDSSALSGAVVAVMSAGSFVGAIIAGFLSDHLGRKETILISACCWVVGSILMCAAQNVGMLIVGRIINGLAVGGASMVVPVYQAEIAPRNIRGRIVSFQQWAITWGILIQYLVQYGCSYIPGGNTWPGGNTAVFRIPWGVQMVWGIGLAIFILGFPQSPRWLADKDRWDETLEVLADLHGKGDVNNEEVQYEYREIQAAVKFDREQGANSYIECFKQGYAGRTFLGMCIQMWSQLTGMNVMMYYITFVFQGAGLSGNTANLTASLVQYILNVLATIPAILYLDRWGRRPTLIYGAFAMCIFLFIVGAIMGARGHAVSDPTNPAVNWALAEGDTSGSIALIVMIYLFVCSFATSWGPCSWTYPSEIFPLRIRSKAVALATATNWAFNTGLAEWAPPMMQSINYKAYFFYAIMNLAAGIHVFLACPETKGRTLEEVDALFNSGVPAWKSKHVDSHELAAKLEGDDANIEKKEVESA</sequence>
<comment type="similarity">
    <text evidence="2 7">Belongs to the major facilitator superfamily. Sugar transporter (TC 2.A.1.1) family.</text>
</comment>